<gene>
    <name evidence="6" type="primary">pyrC</name>
    <name evidence="8" type="ORF">DRP43_03150</name>
</gene>
<dbReference type="Gene3D" id="3.20.20.140">
    <property type="entry name" value="Metal-dependent hydrolases"/>
    <property type="match status" value="1"/>
</dbReference>
<dbReference type="EMBL" id="QNBD01000124">
    <property type="protein sequence ID" value="RKX70682.1"/>
    <property type="molecule type" value="Genomic_DNA"/>
</dbReference>
<dbReference type="HAMAP" id="MF_00220_B">
    <property type="entry name" value="PyrC_classI_B"/>
    <property type="match status" value="1"/>
</dbReference>
<feature type="binding site" evidence="6">
    <location>
        <begin position="334"/>
        <end position="335"/>
    </location>
    <ligand>
        <name>substrate</name>
    </ligand>
</feature>
<comment type="caution">
    <text evidence="8">The sequence shown here is derived from an EMBL/GenBank/DDBJ whole genome shotgun (WGS) entry which is preliminary data.</text>
</comment>
<dbReference type="EC" id="3.5.2.3" evidence="6"/>
<comment type="catalytic activity">
    <reaction evidence="6">
        <text>(S)-dihydroorotate + H2O = N-carbamoyl-L-aspartate + H(+)</text>
        <dbReference type="Rhea" id="RHEA:24296"/>
        <dbReference type="ChEBI" id="CHEBI:15377"/>
        <dbReference type="ChEBI" id="CHEBI:15378"/>
        <dbReference type="ChEBI" id="CHEBI:30864"/>
        <dbReference type="ChEBI" id="CHEBI:32814"/>
        <dbReference type="EC" id="3.5.2.3"/>
    </reaction>
</comment>
<feature type="binding site" evidence="6">
    <location>
        <position position="163"/>
    </location>
    <ligand>
        <name>Zn(2+)</name>
        <dbReference type="ChEBI" id="CHEBI:29105"/>
        <label>1</label>
    </ligand>
</feature>
<dbReference type="GO" id="GO:0044205">
    <property type="term" value="P:'de novo' UMP biosynthetic process"/>
    <property type="evidence" value="ECO:0007669"/>
    <property type="project" value="UniProtKB-UniRule"/>
</dbReference>
<dbReference type="PROSITE" id="PS00483">
    <property type="entry name" value="DIHYDROOROTASE_2"/>
    <property type="match status" value="1"/>
</dbReference>
<dbReference type="PANTHER" id="PTHR43668:SF2">
    <property type="entry name" value="ALLANTOINASE"/>
    <property type="match status" value="1"/>
</dbReference>
<dbReference type="AlphaFoldDB" id="A0A660SJH2"/>
<dbReference type="InterPro" id="IPR004722">
    <property type="entry name" value="DHOase"/>
</dbReference>
<feature type="binding site" evidence="6">
    <location>
        <position position="105"/>
    </location>
    <ligand>
        <name>substrate</name>
    </ligand>
</feature>
<proteinExistence type="inferred from homology"/>
<dbReference type="GO" id="GO:0004038">
    <property type="term" value="F:allantoinase activity"/>
    <property type="evidence" value="ECO:0007669"/>
    <property type="project" value="TreeGrafter"/>
</dbReference>
<evidence type="ECO:0000256" key="6">
    <source>
        <dbReference type="HAMAP-Rule" id="MF_00220"/>
    </source>
</evidence>
<organism evidence="8 9">
    <name type="scientific">candidate division TA06 bacterium</name>
    <dbReference type="NCBI Taxonomy" id="2250710"/>
    <lineage>
        <taxon>Bacteria</taxon>
        <taxon>Bacteria division TA06</taxon>
    </lineage>
</organism>
<feature type="binding site" evidence="6">
    <location>
        <position position="73"/>
    </location>
    <ligand>
        <name>Zn(2+)</name>
        <dbReference type="ChEBI" id="CHEBI:29105"/>
        <label>1</label>
    </ligand>
</feature>
<dbReference type="InterPro" id="IPR011059">
    <property type="entry name" value="Metal-dep_hydrolase_composite"/>
</dbReference>
<dbReference type="Gene3D" id="2.30.40.10">
    <property type="entry name" value="Urease, subunit C, domain 1"/>
    <property type="match status" value="1"/>
</dbReference>
<evidence type="ECO:0000256" key="3">
    <source>
        <dbReference type="ARBA" id="ARBA00022723"/>
    </source>
</evidence>
<dbReference type="GO" id="GO:0004151">
    <property type="term" value="F:dihydroorotase activity"/>
    <property type="evidence" value="ECO:0007669"/>
    <property type="project" value="UniProtKB-UniRule"/>
</dbReference>
<dbReference type="InterPro" id="IPR002195">
    <property type="entry name" value="Dihydroorotase_CS"/>
</dbReference>
<dbReference type="UniPathway" id="UPA00070">
    <property type="reaction ID" value="UER00117"/>
</dbReference>
<feature type="binding site" evidence="6">
    <location>
        <position position="71"/>
    </location>
    <ligand>
        <name>Zn(2+)</name>
        <dbReference type="ChEBI" id="CHEBI:29105"/>
        <label>1</label>
    </ligand>
</feature>
<evidence type="ECO:0000256" key="5">
    <source>
        <dbReference type="ARBA" id="ARBA00022975"/>
    </source>
</evidence>
<comment type="cofactor">
    <cofactor evidence="6">
        <name>Zn(2+)</name>
        <dbReference type="ChEBI" id="CHEBI:29105"/>
    </cofactor>
    <text evidence="6">Binds 2 Zn(2+) ions per subunit.</text>
</comment>
<dbReference type="InterPro" id="IPR050138">
    <property type="entry name" value="DHOase/Allantoinase_Hydrolase"/>
</dbReference>
<feature type="binding site" evidence="6">
    <location>
        <begin position="73"/>
        <end position="75"/>
    </location>
    <ligand>
        <name>substrate</name>
    </ligand>
</feature>
<dbReference type="GO" id="GO:0006145">
    <property type="term" value="P:purine nucleobase catabolic process"/>
    <property type="evidence" value="ECO:0007669"/>
    <property type="project" value="TreeGrafter"/>
</dbReference>
<evidence type="ECO:0000256" key="4">
    <source>
        <dbReference type="ARBA" id="ARBA00022801"/>
    </source>
</evidence>
<comment type="pathway">
    <text evidence="6">Pyrimidine metabolism; UMP biosynthesis via de novo pathway; (S)-dihydroorotate from bicarbonate: step 3/3.</text>
</comment>
<keyword evidence="3 6" id="KW-0479">Metal-binding</keyword>
<keyword evidence="4 6" id="KW-0378">Hydrolase</keyword>
<keyword evidence="6" id="KW-0862">Zinc</keyword>
<feature type="binding site" evidence="6">
    <location>
        <position position="320"/>
    </location>
    <ligand>
        <name>substrate</name>
    </ligand>
</feature>
<dbReference type="InterPro" id="IPR032466">
    <property type="entry name" value="Metal_Hydrolase"/>
</dbReference>
<dbReference type="InterPro" id="IPR024403">
    <property type="entry name" value="DHOase_cat"/>
</dbReference>
<comment type="similarity">
    <text evidence="2 6">Belongs to the metallo-dependent hydrolases superfamily. DHOase family. Class I DHOase subfamily.</text>
</comment>
<feature type="domain" description="Dihydroorotase catalytic" evidence="7">
    <location>
        <begin position="64"/>
        <end position="248"/>
    </location>
</feature>
<feature type="binding site" evidence="6">
    <location>
        <position position="190"/>
    </location>
    <ligand>
        <name>Zn(2+)</name>
        <dbReference type="ChEBI" id="CHEBI:29105"/>
        <label>2</label>
    </ligand>
</feature>
<dbReference type="CDD" id="cd01317">
    <property type="entry name" value="DHOase_IIa"/>
    <property type="match status" value="1"/>
</dbReference>
<evidence type="ECO:0000313" key="8">
    <source>
        <dbReference type="EMBL" id="RKX70682.1"/>
    </source>
</evidence>
<protein>
    <recommendedName>
        <fullName evidence="6">Dihydroorotase</fullName>
        <shortName evidence="6">DHOase</shortName>
        <ecNumber evidence="6">3.5.2.3</ecNumber>
    </recommendedName>
</protein>
<evidence type="ECO:0000256" key="1">
    <source>
        <dbReference type="ARBA" id="ARBA00002368"/>
    </source>
</evidence>
<dbReference type="PANTHER" id="PTHR43668">
    <property type="entry name" value="ALLANTOINASE"/>
    <property type="match status" value="1"/>
</dbReference>
<sequence length="446" mass="50350">MEEIRMKKSLIRLLFKNLHIIDIENQSFIDGDILIEDGKISKLGKIKDISEITKIINCKGMQAIPGLVDIHTHLREPGEEYKETIRTASRAAVNGGFVAICGMANTTPTVDTIGTVKYILERGMKINLAKVYTYGAVTKNLEGKELSEINDLVKGGIIGLSDDGNTIMDPIILLRALSYVKMFDIPIVLHEEDINLSENGVMHEGDMQTKLGMAGIPDLSEDTITYRDLRIAEYVNGRVHITHISSKNTLEVIEIAKKRGIRVTCDVTPHHLLLNDTKIECFNTNYKMKPPLRSEEDRLSLIEGIKTGLIDIIATDHAPHAIYEKEVEFNYAPFGVTGLETAFPVLYTNLVRNDKITIFRFLELLNSNPVKYFDIDIPTDIKEGNDATFIIFSDDKEWEINTDLFESKSRNNAFLGEKVYGRIEYTIINGDMKLEKRKIDKKKKGV</sequence>
<dbReference type="SUPFAM" id="SSF51556">
    <property type="entry name" value="Metallo-dependent hydrolases"/>
    <property type="match status" value="1"/>
</dbReference>
<dbReference type="Pfam" id="PF12890">
    <property type="entry name" value="DHOase"/>
    <property type="match status" value="1"/>
</dbReference>
<evidence type="ECO:0000259" key="7">
    <source>
        <dbReference type="Pfam" id="PF12890"/>
    </source>
</evidence>
<evidence type="ECO:0000256" key="2">
    <source>
        <dbReference type="ARBA" id="ARBA00010286"/>
    </source>
</evidence>
<feature type="binding site" evidence="6">
    <location>
        <position position="163"/>
    </location>
    <ligand>
        <name>Zn(2+)</name>
        <dbReference type="ChEBI" id="CHEBI:29105"/>
        <label>2</label>
    </ligand>
</feature>
<comment type="function">
    <text evidence="1 6">Catalyzes the reversible cyclization of carbamoyl aspartate to dihydroorotate.</text>
</comment>
<feature type="binding site" evidence="6">
    <location>
        <position position="316"/>
    </location>
    <ligand>
        <name>Zn(2+)</name>
        <dbReference type="ChEBI" id="CHEBI:29105"/>
        <label>1</label>
    </ligand>
</feature>
<dbReference type="NCBIfam" id="TIGR00857">
    <property type="entry name" value="pyrC_multi"/>
    <property type="match status" value="1"/>
</dbReference>
<dbReference type="GO" id="GO:0008270">
    <property type="term" value="F:zinc ion binding"/>
    <property type="evidence" value="ECO:0007669"/>
    <property type="project" value="UniProtKB-UniRule"/>
</dbReference>
<dbReference type="GO" id="GO:0005737">
    <property type="term" value="C:cytoplasm"/>
    <property type="evidence" value="ECO:0007669"/>
    <property type="project" value="TreeGrafter"/>
</dbReference>
<reference evidence="8 9" key="1">
    <citation type="submission" date="2018-06" db="EMBL/GenBank/DDBJ databases">
        <title>Extensive metabolic versatility and redundancy in microbially diverse, dynamic hydrothermal sediments.</title>
        <authorList>
            <person name="Dombrowski N."/>
            <person name="Teske A."/>
            <person name="Baker B.J."/>
        </authorList>
    </citation>
    <scope>NUCLEOTIDE SEQUENCE [LARGE SCALE GENOMIC DNA]</scope>
    <source>
        <strain evidence="8">B10_G13</strain>
    </source>
</reference>
<feature type="active site" evidence="6">
    <location>
        <position position="316"/>
    </location>
</feature>
<accession>A0A660SJH2</accession>
<dbReference type="SUPFAM" id="SSF51338">
    <property type="entry name" value="Composite domain of metallo-dependent hydrolases"/>
    <property type="match status" value="1"/>
</dbReference>
<comment type="caution">
    <text evidence="6">Lacks conserved residue(s) required for the propagation of feature annotation.</text>
</comment>
<keyword evidence="5 6" id="KW-0665">Pyrimidine biosynthesis</keyword>
<name>A0A660SJH2_UNCT6</name>
<dbReference type="Proteomes" id="UP000271125">
    <property type="component" value="Unassembled WGS sequence"/>
</dbReference>
<feature type="binding site" evidence="6">
    <location>
        <position position="243"/>
    </location>
    <ligand>
        <name>Zn(2+)</name>
        <dbReference type="ChEBI" id="CHEBI:29105"/>
        <label>2</label>
    </ligand>
</feature>
<evidence type="ECO:0000313" key="9">
    <source>
        <dbReference type="Proteomes" id="UP000271125"/>
    </source>
</evidence>